<dbReference type="AlphaFoldDB" id="A0A0A9N821"/>
<feature type="compositionally biased region" description="Low complexity" evidence="1">
    <location>
        <begin position="44"/>
        <end position="56"/>
    </location>
</feature>
<organism evidence="2">
    <name type="scientific">Arundo donax</name>
    <name type="common">Giant reed</name>
    <name type="synonym">Donax arundinaceus</name>
    <dbReference type="NCBI Taxonomy" id="35708"/>
    <lineage>
        <taxon>Eukaryota</taxon>
        <taxon>Viridiplantae</taxon>
        <taxon>Streptophyta</taxon>
        <taxon>Embryophyta</taxon>
        <taxon>Tracheophyta</taxon>
        <taxon>Spermatophyta</taxon>
        <taxon>Magnoliopsida</taxon>
        <taxon>Liliopsida</taxon>
        <taxon>Poales</taxon>
        <taxon>Poaceae</taxon>
        <taxon>PACMAD clade</taxon>
        <taxon>Arundinoideae</taxon>
        <taxon>Arundineae</taxon>
        <taxon>Arundo</taxon>
    </lineage>
</organism>
<reference evidence="2" key="2">
    <citation type="journal article" date="2015" name="Data Brief">
        <title>Shoot transcriptome of the giant reed, Arundo donax.</title>
        <authorList>
            <person name="Barrero R.A."/>
            <person name="Guerrero F.D."/>
            <person name="Moolhuijzen P."/>
            <person name="Goolsby J.A."/>
            <person name="Tidwell J."/>
            <person name="Bellgard S.E."/>
            <person name="Bellgard M.I."/>
        </authorList>
    </citation>
    <scope>NUCLEOTIDE SEQUENCE</scope>
    <source>
        <tissue evidence="2">Shoot tissue taken approximately 20 cm above the soil surface</tissue>
    </source>
</reference>
<proteinExistence type="predicted"/>
<reference evidence="2" key="1">
    <citation type="submission" date="2014-09" db="EMBL/GenBank/DDBJ databases">
        <authorList>
            <person name="Magalhaes I.L.F."/>
            <person name="Oliveira U."/>
            <person name="Santos F.R."/>
            <person name="Vidigal T.H.D.A."/>
            <person name="Brescovit A.D."/>
            <person name="Santos A.J."/>
        </authorList>
    </citation>
    <scope>NUCLEOTIDE SEQUENCE</scope>
    <source>
        <tissue evidence="2">Shoot tissue taken approximately 20 cm above the soil surface</tissue>
    </source>
</reference>
<protein>
    <submittedName>
        <fullName evidence="2">Uncharacterized protein</fullName>
    </submittedName>
</protein>
<evidence type="ECO:0000256" key="1">
    <source>
        <dbReference type="SAM" id="MobiDB-lite"/>
    </source>
</evidence>
<feature type="compositionally biased region" description="Basic and acidic residues" evidence="1">
    <location>
        <begin position="63"/>
        <end position="82"/>
    </location>
</feature>
<dbReference type="EMBL" id="GBRH01203152">
    <property type="protein sequence ID" value="JAD94743.1"/>
    <property type="molecule type" value="Transcribed_RNA"/>
</dbReference>
<evidence type="ECO:0000313" key="2">
    <source>
        <dbReference type="EMBL" id="JAD94743.1"/>
    </source>
</evidence>
<sequence>MFRCDGCGRLGGSASKKMVVEDEDGEEQQPGITGMRRFKSGRRAASWGDEALAAAAADEDEEKEKPSSQDHETEQWARRPVN</sequence>
<accession>A0A0A9N821</accession>
<feature type="region of interest" description="Disordered" evidence="1">
    <location>
        <begin position="1"/>
        <end position="82"/>
    </location>
</feature>
<name>A0A0A9N821_ARUDO</name>